<keyword evidence="5 9" id="KW-0560">Oxidoreductase</keyword>
<feature type="binding site" evidence="9">
    <location>
        <position position="150"/>
    </location>
    <ligand>
        <name>1-deoxy-D-xylulose 5-phosphate</name>
        <dbReference type="ChEBI" id="CHEBI:57792"/>
    </ligand>
</feature>
<comment type="caution">
    <text evidence="9">Lacks conserved residue(s) required for the propagation of feature annotation.</text>
</comment>
<evidence type="ECO:0000313" key="13">
    <source>
        <dbReference type="EMBL" id="RIE06985.1"/>
    </source>
</evidence>
<evidence type="ECO:0000259" key="10">
    <source>
        <dbReference type="Pfam" id="PF02670"/>
    </source>
</evidence>
<dbReference type="InterPro" id="IPR003821">
    <property type="entry name" value="DXP_reductoisomerase"/>
</dbReference>
<dbReference type="Gene3D" id="3.40.50.720">
    <property type="entry name" value="NAD(P)-binding Rossmann-like Domain"/>
    <property type="match status" value="1"/>
</dbReference>
<keyword evidence="9" id="KW-0460">Magnesium</keyword>
<comment type="caution">
    <text evidence="13">The sequence shown here is derived from an EMBL/GenBank/DDBJ whole genome shotgun (WGS) entry which is preliminary data.</text>
</comment>
<feature type="binding site" evidence="9">
    <location>
        <position position="41"/>
    </location>
    <ligand>
        <name>NADPH</name>
        <dbReference type="ChEBI" id="CHEBI:57783"/>
    </ligand>
</feature>
<dbReference type="SUPFAM" id="SSF51735">
    <property type="entry name" value="NAD(P)-binding Rossmann-fold domains"/>
    <property type="match status" value="1"/>
</dbReference>
<dbReference type="OrthoDB" id="9806546at2"/>
<name>A0A398CWE3_9BACT</name>
<evidence type="ECO:0000256" key="2">
    <source>
        <dbReference type="ARBA" id="ARBA00006825"/>
    </source>
</evidence>
<comment type="pathway">
    <text evidence="1 9">Isoprenoid biosynthesis; isopentenyl diphosphate biosynthesis via DXP pathway; isopentenyl diphosphate from 1-deoxy-D-xylulose 5-phosphate: step 1/6.</text>
</comment>
<feature type="binding site" evidence="9">
    <location>
        <position position="219"/>
    </location>
    <ligand>
        <name>Mn(2+)</name>
        <dbReference type="ChEBI" id="CHEBI:29035"/>
    </ligand>
</feature>
<feature type="binding site" evidence="9">
    <location>
        <position position="203"/>
    </location>
    <ligand>
        <name>NADPH</name>
        <dbReference type="ChEBI" id="CHEBI:57783"/>
    </ligand>
</feature>
<dbReference type="Pfam" id="PF08436">
    <property type="entry name" value="DXP_redisom_C"/>
    <property type="match status" value="1"/>
</dbReference>
<keyword evidence="14" id="KW-1185">Reference proteome</keyword>
<feature type="domain" description="1-deoxy-D-xylulose 5-phosphate reductoisomerase N-terminal" evidence="10">
    <location>
        <begin position="7"/>
        <end position="134"/>
    </location>
</feature>
<feature type="binding site" evidence="9">
    <location>
        <position position="150"/>
    </location>
    <ligand>
        <name>Mn(2+)</name>
        <dbReference type="ChEBI" id="CHEBI:29035"/>
    </ligand>
</feature>
<dbReference type="AlphaFoldDB" id="A0A398CWE3"/>
<accession>A0A398CWE3</accession>
<gene>
    <name evidence="9" type="primary">dxr</name>
    <name evidence="13" type="ORF">SMC7_00435</name>
</gene>
<dbReference type="HAMAP" id="MF_00183">
    <property type="entry name" value="DXP_reductoisom"/>
    <property type="match status" value="1"/>
</dbReference>
<dbReference type="Pfam" id="PF02670">
    <property type="entry name" value="DXP_reductoisom"/>
    <property type="match status" value="1"/>
</dbReference>
<feature type="binding site" evidence="9">
    <location>
        <position position="14"/>
    </location>
    <ligand>
        <name>NADPH</name>
        <dbReference type="ChEBI" id="CHEBI:57783"/>
    </ligand>
</feature>
<dbReference type="SUPFAM" id="SSF69055">
    <property type="entry name" value="1-deoxy-D-xylulose-5-phosphate reductoisomerase, C-terminal domain"/>
    <property type="match status" value="1"/>
</dbReference>
<dbReference type="GO" id="GO:0051484">
    <property type="term" value="P:isopentenyl diphosphate biosynthetic process, methylerythritol 4-phosphate pathway involved in terpenoid biosynthetic process"/>
    <property type="evidence" value="ECO:0007669"/>
    <property type="project" value="TreeGrafter"/>
</dbReference>
<dbReference type="PIRSF" id="PIRSF006205">
    <property type="entry name" value="Dxp_reductismrs"/>
    <property type="match status" value="1"/>
</dbReference>
<evidence type="ECO:0000256" key="3">
    <source>
        <dbReference type="ARBA" id="ARBA00022723"/>
    </source>
</evidence>
<feature type="binding site" evidence="9">
    <location>
        <position position="215"/>
    </location>
    <ligand>
        <name>1-deoxy-D-xylulose 5-phosphate</name>
        <dbReference type="ChEBI" id="CHEBI:57792"/>
    </ligand>
</feature>
<feature type="binding site" evidence="9">
    <location>
        <position position="216"/>
    </location>
    <ligand>
        <name>1-deoxy-D-xylulose 5-phosphate</name>
        <dbReference type="ChEBI" id="CHEBI:57792"/>
    </ligand>
</feature>
<dbReference type="GO" id="GO:0030145">
    <property type="term" value="F:manganese ion binding"/>
    <property type="evidence" value="ECO:0007669"/>
    <property type="project" value="TreeGrafter"/>
</dbReference>
<feature type="binding site" evidence="9">
    <location>
        <position position="127"/>
    </location>
    <ligand>
        <name>1-deoxy-D-xylulose 5-phosphate</name>
        <dbReference type="ChEBI" id="CHEBI:57792"/>
    </ligand>
</feature>
<keyword evidence="13" id="KW-0413">Isomerase</keyword>
<evidence type="ECO:0000256" key="5">
    <source>
        <dbReference type="ARBA" id="ARBA00023002"/>
    </source>
</evidence>
<dbReference type="GO" id="GO:0030604">
    <property type="term" value="F:1-deoxy-D-xylulose-5-phosphate reductoisomerase activity"/>
    <property type="evidence" value="ECO:0007669"/>
    <property type="project" value="UniProtKB-UniRule"/>
</dbReference>
<dbReference type="EC" id="1.1.1.267" evidence="9"/>
<feature type="binding site" evidence="9">
    <location>
        <position position="16"/>
    </location>
    <ligand>
        <name>NADPH</name>
        <dbReference type="ChEBI" id="CHEBI:57783"/>
    </ligand>
</feature>
<feature type="binding site" evidence="9">
    <location>
        <position position="128"/>
    </location>
    <ligand>
        <name>NADPH</name>
        <dbReference type="ChEBI" id="CHEBI:57783"/>
    </ligand>
</feature>
<dbReference type="InterPro" id="IPR013644">
    <property type="entry name" value="DXP_reductoisomerase_C"/>
</dbReference>
<dbReference type="PANTHER" id="PTHR30525">
    <property type="entry name" value="1-DEOXY-D-XYLULOSE 5-PHOSPHATE REDUCTOISOMERASE"/>
    <property type="match status" value="1"/>
</dbReference>
<dbReference type="PANTHER" id="PTHR30525:SF0">
    <property type="entry name" value="1-DEOXY-D-XYLULOSE 5-PHOSPHATE REDUCTOISOMERASE, CHLOROPLASTIC"/>
    <property type="match status" value="1"/>
</dbReference>
<keyword evidence="6 9" id="KW-0464">Manganese</keyword>
<evidence type="ECO:0000256" key="6">
    <source>
        <dbReference type="ARBA" id="ARBA00023211"/>
    </source>
</evidence>
<evidence type="ECO:0000313" key="14">
    <source>
        <dbReference type="Proteomes" id="UP000266328"/>
    </source>
</evidence>
<keyword evidence="7 9" id="KW-0414">Isoprene biosynthesis</keyword>
<evidence type="ECO:0000256" key="1">
    <source>
        <dbReference type="ARBA" id="ARBA00005094"/>
    </source>
</evidence>
<evidence type="ECO:0000256" key="4">
    <source>
        <dbReference type="ARBA" id="ARBA00022857"/>
    </source>
</evidence>
<dbReference type="Proteomes" id="UP000266328">
    <property type="component" value="Unassembled WGS sequence"/>
</dbReference>
<dbReference type="InterPro" id="IPR036169">
    <property type="entry name" value="DXPR_C_sf"/>
</dbReference>
<dbReference type="InterPro" id="IPR013512">
    <property type="entry name" value="DXP_reductoisomerase_N"/>
</dbReference>
<dbReference type="InterPro" id="IPR036291">
    <property type="entry name" value="NAD(P)-bd_dom_sf"/>
</dbReference>
<feature type="binding site" evidence="9">
    <location>
        <position position="13"/>
    </location>
    <ligand>
        <name>NADPH</name>
        <dbReference type="ChEBI" id="CHEBI:57783"/>
    </ligand>
</feature>
<feature type="binding site" evidence="9">
    <location>
        <position position="219"/>
    </location>
    <ligand>
        <name>1-deoxy-D-xylulose 5-phosphate</name>
        <dbReference type="ChEBI" id="CHEBI:57792"/>
    </ligand>
</feature>
<evidence type="ECO:0000256" key="8">
    <source>
        <dbReference type="ARBA" id="ARBA00048543"/>
    </source>
</evidence>
<reference evidence="13 14" key="1">
    <citation type="submission" date="2018-09" db="EMBL/GenBank/DDBJ databases">
        <title>Discovery and Ecogenomic Context for Candidatus Cryosericales, a Global Caldiserica Order Active in Thawing Permafrost.</title>
        <authorList>
            <person name="Martinez M.A."/>
            <person name="Woodcroft B.J."/>
            <person name="Ignacio Espinoza J.C."/>
            <person name="Zayed A."/>
            <person name="Singleton C.M."/>
            <person name="Boyd J."/>
            <person name="Li Y.-F."/>
            <person name="Purvine S."/>
            <person name="Maughan H."/>
            <person name="Hodgkins S.B."/>
            <person name="Anderson D."/>
            <person name="Sederholm M."/>
            <person name="Temperton B."/>
            <person name="Saleska S.R."/>
            <person name="Tyson G.W."/>
            <person name="Rich V.I."/>
        </authorList>
    </citation>
    <scope>NUCLEOTIDE SEQUENCE [LARGE SCALE GENOMIC DNA]</scope>
    <source>
        <strain evidence="13 14">SMC7</strain>
    </source>
</reference>
<evidence type="ECO:0000259" key="11">
    <source>
        <dbReference type="Pfam" id="PF08436"/>
    </source>
</evidence>
<feature type="binding site" evidence="9">
    <location>
        <position position="15"/>
    </location>
    <ligand>
        <name>NADPH</name>
        <dbReference type="ChEBI" id="CHEBI:57783"/>
    </ligand>
</feature>
<evidence type="ECO:0000256" key="9">
    <source>
        <dbReference type="HAMAP-Rule" id="MF_00183"/>
    </source>
</evidence>
<feature type="binding site" evidence="9">
    <location>
        <position position="197"/>
    </location>
    <ligand>
        <name>1-deoxy-D-xylulose 5-phosphate</name>
        <dbReference type="ChEBI" id="CHEBI:57792"/>
    </ligand>
</feature>
<dbReference type="GO" id="GO:0070402">
    <property type="term" value="F:NADPH binding"/>
    <property type="evidence" value="ECO:0007669"/>
    <property type="project" value="InterPro"/>
</dbReference>
<comment type="catalytic activity">
    <reaction evidence="8">
        <text>2-C-methyl-D-erythritol 4-phosphate + NADP(+) = 1-deoxy-D-xylulose 5-phosphate + NADPH + H(+)</text>
        <dbReference type="Rhea" id="RHEA:13717"/>
        <dbReference type="ChEBI" id="CHEBI:15378"/>
        <dbReference type="ChEBI" id="CHEBI:57783"/>
        <dbReference type="ChEBI" id="CHEBI:57792"/>
        <dbReference type="ChEBI" id="CHEBI:58262"/>
        <dbReference type="ChEBI" id="CHEBI:58349"/>
        <dbReference type="EC" id="1.1.1.267"/>
    </reaction>
    <physiologicalReaction direction="right-to-left" evidence="8">
        <dbReference type="Rhea" id="RHEA:13719"/>
    </physiologicalReaction>
</comment>
<dbReference type="UniPathway" id="UPA00056">
    <property type="reaction ID" value="UER00092"/>
</dbReference>
<feature type="domain" description="DXP reductoisomerase C-terminal" evidence="12">
    <location>
        <begin position="262"/>
        <end position="356"/>
    </location>
</feature>
<feature type="binding site" evidence="9">
    <location>
        <position position="210"/>
    </location>
    <ligand>
        <name>1-deoxy-D-xylulose 5-phosphate</name>
        <dbReference type="ChEBI" id="CHEBI:57792"/>
    </ligand>
</feature>
<evidence type="ECO:0000256" key="7">
    <source>
        <dbReference type="ARBA" id="ARBA00023229"/>
    </source>
</evidence>
<feature type="binding site" evidence="9">
    <location>
        <position position="149"/>
    </location>
    <ligand>
        <name>1-deoxy-D-xylulose 5-phosphate</name>
        <dbReference type="ChEBI" id="CHEBI:57792"/>
    </ligand>
</feature>
<dbReference type="RefSeq" id="WP_119088415.1">
    <property type="nucleotide sequence ID" value="NZ_QXIS01000001.1"/>
</dbReference>
<comment type="function">
    <text evidence="9">Catalyzes the NADPH-dependent rearrangement and reduction of 1-deoxy-D-xylulose-5-phosphate (DXP) to 2-C-methyl-D-erythritol 4-phosphate (MEP).</text>
</comment>
<feature type="domain" description="1-deoxy-D-xylulose 5-phosphate reductoisomerase C-terminal" evidence="11">
    <location>
        <begin position="145"/>
        <end position="227"/>
    </location>
</feature>
<feature type="binding site" evidence="9">
    <location>
        <position position="148"/>
    </location>
    <ligand>
        <name>Mn(2+)</name>
        <dbReference type="ChEBI" id="CHEBI:29035"/>
    </ligand>
</feature>
<evidence type="ECO:0000259" key="12">
    <source>
        <dbReference type="Pfam" id="PF13288"/>
    </source>
</evidence>
<keyword evidence="3 9" id="KW-0479">Metal-binding</keyword>
<dbReference type="Gene3D" id="1.10.1740.10">
    <property type="match status" value="1"/>
</dbReference>
<dbReference type="GO" id="GO:0016853">
    <property type="term" value="F:isomerase activity"/>
    <property type="evidence" value="ECO:0007669"/>
    <property type="project" value="UniProtKB-KW"/>
</dbReference>
<dbReference type="InterPro" id="IPR026877">
    <property type="entry name" value="DXPR_C"/>
</dbReference>
<keyword evidence="4 9" id="KW-0521">NADP</keyword>
<proteinExistence type="inferred from homology"/>
<feature type="binding site" evidence="9">
    <location>
        <position position="174"/>
    </location>
    <ligand>
        <name>1-deoxy-D-xylulose 5-phosphate</name>
        <dbReference type="ChEBI" id="CHEBI:57792"/>
    </ligand>
</feature>
<comment type="cofactor">
    <cofactor evidence="9">
        <name>Mg(2+)</name>
        <dbReference type="ChEBI" id="CHEBI:18420"/>
    </cofactor>
    <cofactor evidence="9">
        <name>Mn(2+)</name>
        <dbReference type="ChEBI" id="CHEBI:29035"/>
    </cofactor>
</comment>
<organism evidence="13 14">
    <name type="scientific">Candidatus Cryosericum terrychapinii</name>
    <dbReference type="NCBI Taxonomy" id="2290919"/>
    <lineage>
        <taxon>Bacteria</taxon>
        <taxon>Pseudomonadati</taxon>
        <taxon>Caldisericota/Cryosericota group</taxon>
        <taxon>Candidatus Cryosericota</taxon>
        <taxon>Candidatus Cryosericia</taxon>
        <taxon>Candidatus Cryosericales</taxon>
        <taxon>Candidatus Cryosericaceae</taxon>
        <taxon>Candidatus Cryosericum</taxon>
    </lineage>
</organism>
<dbReference type="SUPFAM" id="SSF55347">
    <property type="entry name" value="Glyceraldehyde-3-phosphate dehydrogenase-like, C-terminal domain"/>
    <property type="match status" value="1"/>
</dbReference>
<dbReference type="EMBL" id="QXIS01000001">
    <property type="protein sequence ID" value="RIE06985.1"/>
    <property type="molecule type" value="Genomic_DNA"/>
</dbReference>
<comment type="similarity">
    <text evidence="2 9">Belongs to the DXR family.</text>
</comment>
<dbReference type="Pfam" id="PF13288">
    <property type="entry name" value="DXPR_C"/>
    <property type="match status" value="1"/>
</dbReference>
<protein>
    <recommendedName>
        <fullName evidence="9">1-deoxy-D-xylulose 5-phosphate reductoisomerase</fullName>
        <shortName evidence="9">DXP reductoisomerase</shortName>
        <ecNumber evidence="9">1.1.1.267</ecNumber>
    </recommendedName>
    <alternativeName>
        <fullName evidence="9">1-deoxyxylulose-5-phosphate reductoisomerase</fullName>
    </alternativeName>
    <alternativeName>
        <fullName evidence="9">2-C-methyl-D-erythritol 4-phosphate synthase</fullName>
    </alternativeName>
</protein>
<sequence>MTGSKGLVLFGSTGSIGTQMLDVVQAQPERYHIVGLTAHTNDELLAEQAVAFRPRFVAMSDDAARERLMIRLERHDLRIPVASDQDLPSMLGRVAFDMPVVAAASTDLAQVVYDLLRSGLPMAIASKELLITLGDLLEPFRAQLRPIDSELSAVWQCLAGEDPETVERVVLTASGGPFRTKPAAELDSVTVAQALVHPSWRMGRKVTVDSATLFNKALELAETHVLFGVDPRRITAVQHPQSVVHGLVEFRDGTTRAIAYRPDMRVAIAYALSVPDRPLHEEVTRLRLEELGQLTFEPIDAKFEAFAVGREAERRSPRSMLALLGADEVAVSCFLVAQGTFGDIVAALRYVLSETGDEVLDPTVRAHVEAVAHGRQLAEQWYEKRYSTQPGNREGV</sequence>